<dbReference type="EnsemblPlants" id="MELO3C029309.2.1">
    <property type="protein sequence ID" value="MELO3C029309.2.1"/>
    <property type="gene ID" value="MELO3C029309.2"/>
</dbReference>
<dbReference type="AlphaFoldDB" id="A0A9I9E665"/>
<evidence type="ECO:0000313" key="1">
    <source>
        <dbReference type="EnsemblPlants" id="MELO3C029309.2.1"/>
    </source>
</evidence>
<name>A0A9I9E665_CUCME</name>
<organism evidence="1">
    <name type="scientific">Cucumis melo</name>
    <name type="common">Muskmelon</name>
    <dbReference type="NCBI Taxonomy" id="3656"/>
    <lineage>
        <taxon>Eukaryota</taxon>
        <taxon>Viridiplantae</taxon>
        <taxon>Streptophyta</taxon>
        <taxon>Embryophyta</taxon>
        <taxon>Tracheophyta</taxon>
        <taxon>Spermatophyta</taxon>
        <taxon>Magnoliopsida</taxon>
        <taxon>eudicotyledons</taxon>
        <taxon>Gunneridae</taxon>
        <taxon>Pentapetalae</taxon>
        <taxon>rosids</taxon>
        <taxon>fabids</taxon>
        <taxon>Cucurbitales</taxon>
        <taxon>Cucurbitaceae</taxon>
        <taxon>Benincaseae</taxon>
        <taxon>Cucumis</taxon>
    </lineage>
</organism>
<proteinExistence type="predicted"/>
<accession>A0A9I9E665</accession>
<sequence>MYGSGNFLVLCRYVWNQKYKKRDTICGSNRNRICYSSSSGSRMQRAEVMIKGLGLRRDAALRAIRRS</sequence>
<protein>
    <submittedName>
        <fullName evidence="1">Uncharacterized protein</fullName>
    </submittedName>
</protein>
<dbReference type="Gramene" id="MELO3C029309.2.1">
    <property type="protein sequence ID" value="MELO3C029309.2.1"/>
    <property type="gene ID" value="MELO3C029309.2"/>
</dbReference>
<reference evidence="1" key="1">
    <citation type="submission" date="2023-03" db="UniProtKB">
        <authorList>
            <consortium name="EnsemblPlants"/>
        </authorList>
    </citation>
    <scope>IDENTIFICATION</scope>
</reference>